<feature type="compositionally biased region" description="Basic and acidic residues" evidence="6">
    <location>
        <begin position="387"/>
        <end position="399"/>
    </location>
</feature>
<organism evidence="7 8">
    <name type="scientific">Modicisalibacter zincidurans</name>
    <dbReference type="NCBI Taxonomy" id="1178777"/>
    <lineage>
        <taxon>Bacteria</taxon>
        <taxon>Pseudomonadati</taxon>
        <taxon>Pseudomonadota</taxon>
        <taxon>Gammaproteobacteria</taxon>
        <taxon>Oceanospirillales</taxon>
        <taxon>Halomonadaceae</taxon>
        <taxon>Modicisalibacter</taxon>
    </lineage>
</organism>
<dbReference type="Proteomes" id="UP001500074">
    <property type="component" value="Unassembled WGS sequence"/>
</dbReference>
<dbReference type="SUPFAM" id="SSF101821">
    <property type="entry name" value="Aminopeptidase/glucanase lid domain"/>
    <property type="match status" value="1"/>
</dbReference>
<evidence type="ECO:0000256" key="3">
    <source>
        <dbReference type="ARBA" id="ARBA00022670"/>
    </source>
</evidence>
<keyword evidence="3" id="KW-0645">Protease</keyword>
<keyword evidence="4" id="KW-0479">Metal-binding</keyword>
<comment type="similarity">
    <text evidence="1">Belongs to the peptidase M42 family.</text>
</comment>
<gene>
    <name evidence="7" type="ORF">GCM10023342_15040</name>
</gene>
<comment type="caution">
    <text evidence="7">The sequence shown here is derived from an EMBL/GenBank/DDBJ whole genome shotgun (WGS) entry which is preliminary data.</text>
</comment>
<dbReference type="InterPro" id="IPR008007">
    <property type="entry name" value="Peptidase_M42"/>
</dbReference>
<evidence type="ECO:0000256" key="4">
    <source>
        <dbReference type="ARBA" id="ARBA00022723"/>
    </source>
</evidence>
<dbReference type="RefSeq" id="WP_031384159.1">
    <property type="nucleotide sequence ID" value="NZ_BAABKI010000017.1"/>
</dbReference>
<evidence type="ECO:0000256" key="1">
    <source>
        <dbReference type="ARBA" id="ARBA00006272"/>
    </source>
</evidence>
<sequence>MSETNQPWNRPMPEQQFKLMREILDAPSPVGLEGAMTYGVLKPQFESFAPGDWQLHQYQGHAGVVLDTHPGRDDLFKVMLIGHADKIRMQVRSIGDDGKIWINSDSFLPTVLIGHEVKLFSEDPENPGSYRVIQGGTVEALGAIHFADPAVRSGEKGIKKEQLYLELQIHGEHKKQQVLNLGVRPGDSIIMDRPIRRGFSPNTFYGAYLDNGLGCFVTSEVARLIAEAGGTRQVRVLFAIASYEEIGRFGSRVLAGELEPDVLIGVDVNHDYVAAPGIGDRRMQPLEMGKGFTMAVGAIVSEQLNRIVESTAKQHDIPMQRDMVGVDTGTDGMAGVLAAVDCAATSIGFPIRNMHTISETGNTQDVLAAIHALTYTVQALDALDDPHQEFRNNHPRLDRATPLSHQGSAKPEGEGESESEKKGKDA</sequence>
<dbReference type="InterPro" id="IPR051464">
    <property type="entry name" value="Peptidase_M42_aminopept"/>
</dbReference>
<dbReference type="PANTHER" id="PTHR32481">
    <property type="entry name" value="AMINOPEPTIDASE"/>
    <property type="match status" value="1"/>
</dbReference>
<keyword evidence="8" id="KW-1185">Reference proteome</keyword>
<dbReference type="Pfam" id="PF05343">
    <property type="entry name" value="Peptidase_M42"/>
    <property type="match status" value="1"/>
</dbReference>
<dbReference type="Gene3D" id="2.40.30.40">
    <property type="entry name" value="Peptidase M42, domain 2"/>
    <property type="match status" value="1"/>
</dbReference>
<proteinExistence type="inferred from homology"/>
<evidence type="ECO:0000313" key="7">
    <source>
        <dbReference type="EMBL" id="GAA5174337.1"/>
    </source>
</evidence>
<dbReference type="InterPro" id="IPR023367">
    <property type="entry name" value="Peptidase_M42_dom2"/>
</dbReference>
<name>A0ABP9RBA4_9GAMM</name>
<reference evidence="8" key="1">
    <citation type="journal article" date="2019" name="Int. J. Syst. Evol. Microbiol.">
        <title>The Global Catalogue of Microorganisms (GCM) 10K type strain sequencing project: providing services to taxonomists for standard genome sequencing and annotation.</title>
        <authorList>
            <consortium name="The Broad Institute Genomics Platform"/>
            <consortium name="The Broad Institute Genome Sequencing Center for Infectious Disease"/>
            <person name="Wu L."/>
            <person name="Ma J."/>
        </authorList>
    </citation>
    <scope>NUCLEOTIDE SEQUENCE [LARGE SCALE GENOMIC DNA]</scope>
    <source>
        <strain evidence="8">JCM 18472</strain>
    </source>
</reference>
<protein>
    <submittedName>
        <fullName evidence="7">M42 family metallopeptidase</fullName>
    </submittedName>
</protein>
<accession>A0ABP9RBA4</accession>
<evidence type="ECO:0000256" key="5">
    <source>
        <dbReference type="ARBA" id="ARBA00022801"/>
    </source>
</evidence>
<evidence type="ECO:0000256" key="2">
    <source>
        <dbReference type="ARBA" id="ARBA00022438"/>
    </source>
</evidence>
<evidence type="ECO:0000256" key="6">
    <source>
        <dbReference type="SAM" id="MobiDB-lite"/>
    </source>
</evidence>
<dbReference type="Gene3D" id="3.40.630.10">
    <property type="entry name" value="Zn peptidases"/>
    <property type="match status" value="1"/>
</dbReference>
<feature type="region of interest" description="Disordered" evidence="6">
    <location>
        <begin position="387"/>
        <end position="426"/>
    </location>
</feature>
<dbReference type="SUPFAM" id="SSF53187">
    <property type="entry name" value="Zn-dependent exopeptidases"/>
    <property type="match status" value="1"/>
</dbReference>
<keyword evidence="5" id="KW-0378">Hydrolase</keyword>
<evidence type="ECO:0000313" key="8">
    <source>
        <dbReference type="Proteomes" id="UP001500074"/>
    </source>
</evidence>
<dbReference type="PANTHER" id="PTHR32481:SF7">
    <property type="entry name" value="AMINOPEPTIDASE YHFE-RELATED"/>
    <property type="match status" value="1"/>
</dbReference>
<keyword evidence="2" id="KW-0031">Aminopeptidase</keyword>
<dbReference type="EMBL" id="BAABKI010000017">
    <property type="protein sequence ID" value="GAA5174337.1"/>
    <property type="molecule type" value="Genomic_DNA"/>
</dbReference>